<keyword evidence="8 12" id="KW-0333">Golgi apparatus</keyword>
<protein>
    <recommendedName>
        <fullName evidence="2 12">Coatomer subunit beta</fullName>
    </recommendedName>
    <alternativeName>
        <fullName evidence="11 12">Beta-coat protein</fullName>
    </alternativeName>
</protein>
<keyword evidence="6 12" id="KW-0931">ER-Golgi transport</keyword>
<organism evidence="16 17">
    <name type="scientific">Hyphopichia burtonii NRRL Y-1933</name>
    <dbReference type="NCBI Taxonomy" id="984485"/>
    <lineage>
        <taxon>Eukaryota</taxon>
        <taxon>Fungi</taxon>
        <taxon>Dikarya</taxon>
        <taxon>Ascomycota</taxon>
        <taxon>Saccharomycotina</taxon>
        <taxon>Pichiomycetes</taxon>
        <taxon>Debaryomycetaceae</taxon>
        <taxon>Hyphopichia</taxon>
    </lineage>
</organism>
<dbReference type="GO" id="GO:0005198">
    <property type="term" value="F:structural molecule activity"/>
    <property type="evidence" value="ECO:0007669"/>
    <property type="project" value="InterPro"/>
</dbReference>
<comment type="subcellular location">
    <subcellularLocation>
        <location evidence="12">Cytoplasm</location>
    </subcellularLocation>
    <subcellularLocation>
        <location evidence="1 12">Golgi apparatus membrane</location>
        <topology evidence="1 12">Peripheral membrane protein</topology>
        <orientation evidence="1 12">Cytoplasmic side</orientation>
    </subcellularLocation>
    <subcellularLocation>
        <location evidence="12">Cytoplasmic vesicle</location>
        <location evidence="12">COPI-coated vesicle membrane</location>
        <topology evidence="12">Peripheral membrane protein</topology>
        <orientation evidence="12">Cytoplasmic side</orientation>
    </subcellularLocation>
</comment>
<dbReference type="FunFam" id="1.25.10.10:FF:000430">
    <property type="entry name" value="Coatomer subunit beta"/>
    <property type="match status" value="1"/>
</dbReference>
<dbReference type="STRING" id="984485.A0A1E4RPF3"/>
<feature type="domain" description="Coatomer beta subunit appendage platform" evidence="15">
    <location>
        <begin position="808"/>
        <end position="935"/>
    </location>
</feature>
<evidence type="ECO:0000259" key="14">
    <source>
        <dbReference type="Pfam" id="PF07718"/>
    </source>
</evidence>
<comment type="subunit">
    <text evidence="12">Oligomeric complex that consists of at least the alpha, beta, beta', gamma, delta, epsilon and zeta subunits.</text>
</comment>
<keyword evidence="3 12" id="KW-0813">Transport</keyword>
<dbReference type="Pfam" id="PF14806">
    <property type="entry name" value="Coatomer_b_Cpla"/>
    <property type="match status" value="1"/>
</dbReference>
<evidence type="ECO:0000259" key="15">
    <source>
        <dbReference type="Pfam" id="PF14806"/>
    </source>
</evidence>
<dbReference type="InterPro" id="IPR016024">
    <property type="entry name" value="ARM-type_fold"/>
</dbReference>
<accession>A0A1E4RPF3</accession>
<dbReference type="EMBL" id="KV454539">
    <property type="protein sequence ID" value="ODV69154.1"/>
    <property type="molecule type" value="Genomic_DNA"/>
</dbReference>
<name>A0A1E4RPF3_9ASCO</name>
<evidence type="ECO:0000256" key="11">
    <source>
        <dbReference type="ARBA" id="ARBA00030841"/>
    </source>
</evidence>
<evidence type="ECO:0000256" key="9">
    <source>
        <dbReference type="ARBA" id="ARBA00023136"/>
    </source>
</evidence>
<keyword evidence="17" id="KW-1185">Reference proteome</keyword>
<dbReference type="InterPro" id="IPR002553">
    <property type="entry name" value="Clathrin/coatomer_adapt-like_N"/>
</dbReference>
<evidence type="ECO:0000256" key="1">
    <source>
        <dbReference type="ARBA" id="ARBA00004255"/>
    </source>
</evidence>
<dbReference type="InterPro" id="IPR011989">
    <property type="entry name" value="ARM-like"/>
</dbReference>
<evidence type="ECO:0000256" key="2">
    <source>
        <dbReference type="ARBA" id="ARBA00017024"/>
    </source>
</evidence>
<keyword evidence="7 12" id="KW-0653">Protein transport</keyword>
<feature type="domain" description="Coatomer beta subunit C-terminal" evidence="14">
    <location>
        <begin position="668"/>
        <end position="803"/>
    </location>
</feature>
<dbReference type="RefSeq" id="XP_020078221.1">
    <property type="nucleotide sequence ID" value="XM_020218332.1"/>
</dbReference>
<dbReference type="GO" id="GO:0006891">
    <property type="term" value="P:intra-Golgi vesicle-mediated transport"/>
    <property type="evidence" value="ECO:0007669"/>
    <property type="project" value="TreeGrafter"/>
</dbReference>
<dbReference type="Proteomes" id="UP000095085">
    <property type="component" value="Unassembled WGS sequence"/>
</dbReference>
<keyword evidence="9 12" id="KW-0472">Membrane</keyword>
<dbReference type="GO" id="GO:0006886">
    <property type="term" value="P:intracellular protein transport"/>
    <property type="evidence" value="ECO:0007669"/>
    <property type="project" value="InterPro"/>
</dbReference>
<gene>
    <name evidence="16" type="ORF">HYPBUDRAFT_104198</name>
</gene>
<evidence type="ECO:0000256" key="10">
    <source>
        <dbReference type="ARBA" id="ARBA00023329"/>
    </source>
</evidence>
<evidence type="ECO:0000313" key="17">
    <source>
        <dbReference type="Proteomes" id="UP000095085"/>
    </source>
</evidence>
<proteinExistence type="predicted"/>
<evidence type="ECO:0000256" key="7">
    <source>
        <dbReference type="ARBA" id="ARBA00022927"/>
    </source>
</evidence>
<evidence type="ECO:0000256" key="12">
    <source>
        <dbReference type="PIRNR" id="PIRNR005727"/>
    </source>
</evidence>
<dbReference type="PANTHER" id="PTHR10635">
    <property type="entry name" value="COATOMER SUBUNIT BETA"/>
    <property type="match status" value="1"/>
</dbReference>
<dbReference type="GO" id="GO:0006888">
    <property type="term" value="P:endoplasmic reticulum to Golgi vesicle-mediated transport"/>
    <property type="evidence" value="ECO:0007669"/>
    <property type="project" value="EnsemblFungi"/>
</dbReference>
<reference evidence="17" key="1">
    <citation type="submission" date="2016-05" db="EMBL/GenBank/DDBJ databases">
        <title>Comparative genomics of biotechnologically important yeasts.</title>
        <authorList>
            <consortium name="DOE Joint Genome Institute"/>
            <person name="Riley R."/>
            <person name="Haridas S."/>
            <person name="Wolfe K.H."/>
            <person name="Lopes M.R."/>
            <person name="Hittinger C.T."/>
            <person name="Goker M."/>
            <person name="Salamov A."/>
            <person name="Wisecaver J."/>
            <person name="Long T.M."/>
            <person name="Aerts A.L."/>
            <person name="Barry K."/>
            <person name="Choi C."/>
            <person name="Clum A."/>
            <person name="Coughlan A.Y."/>
            <person name="Deshpande S."/>
            <person name="Douglass A.P."/>
            <person name="Hanson S.J."/>
            <person name="Klenk H.-P."/>
            <person name="Labutti K."/>
            <person name="Lapidus A."/>
            <person name="Lindquist E."/>
            <person name="Lipzen A."/>
            <person name="Meier-Kolthoff J.P."/>
            <person name="Ohm R.A."/>
            <person name="Otillar R.P."/>
            <person name="Pangilinan J."/>
            <person name="Peng Y."/>
            <person name="Rokas A."/>
            <person name="Rosa C.A."/>
            <person name="Scheuner C."/>
            <person name="Sibirny A.A."/>
            <person name="Slot J.C."/>
            <person name="Stielow J.B."/>
            <person name="Sun H."/>
            <person name="Kurtzman C.P."/>
            <person name="Blackwell M."/>
            <person name="Grigoriev I.V."/>
            <person name="Jeffries T.W."/>
        </authorList>
    </citation>
    <scope>NUCLEOTIDE SEQUENCE [LARGE SCALE GENOMIC DNA]</scope>
    <source>
        <strain evidence="17">NRRL Y-1933</strain>
    </source>
</reference>
<dbReference type="AlphaFoldDB" id="A0A1E4RPF3"/>
<dbReference type="GO" id="GO:0008298">
    <property type="term" value="P:intracellular mRNA localization"/>
    <property type="evidence" value="ECO:0007669"/>
    <property type="project" value="EnsemblFungi"/>
</dbReference>
<feature type="domain" description="Clathrin/coatomer adaptor adaptin-like N-terminal" evidence="13">
    <location>
        <begin position="17"/>
        <end position="492"/>
    </location>
</feature>
<dbReference type="GeneID" id="30992882"/>
<dbReference type="InterPro" id="IPR016460">
    <property type="entry name" value="COPB1"/>
</dbReference>
<evidence type="ECO:0000256" key="3">
    <source>
        <dbReference type="ARBA" id="ARBA00022448"/>
    </source>
</evidence>
<evidence type="ECO:0000256" key="8">
    <source>
        <dbReference type="ARBA" id="ARBA00023034"/>
    </source>
</evidence>
<keyword evidence="4 12" id="KW-0963">Cytoplasm</keyword>
<keyword evidence="5" id="KW-0677">Repeat</keyword>
<evidence type="ECO:0000256" key="4">
    <source>
        <dbReference type="ARBA" id="ARBA00022490"/>
    </source>
</evidence>
<dbReference type="Gene3D" id="1.25.10.10">
    <property type="entry name" value="Leucine-rich Repeat Variant"/>
    <property type="match status" value="1"/>
</dbReference>
<evidence type="ECO:0000313" key="16">
    <source>
        <dbReference type="EMBL" id="ODV69154.1"/>
    </source>
</evidence>
<dbReference type="GO" id="GO:0030126">
    <property type="term" value="C:COPI vesicle coat"/>
    <property type="evidence" value="ECO:0007669"/>
    <property type="project" value="EnsemblFungi"/>
</dbReference>
<dbReference type="Pfam" id="PF07718">
    <property type="entry name" value="Coatamer_beta_C"/>
    <property type="match status" value="1"/>
</dbReference>
<dbReference type="Pfam" id="PF01602">
    <property type="entry name" value="Adaptin_N"/>
    <property type="match status" value="1"/>
</dbReference>
<dbReference type="PIRSF" id="PIRSF005727">
    <property type="entry name" value="Coatomer_beta_subunit"/>
    <property type="match status" value="1"/>
</dbReference>
<dbReference type="SUPFAM" id="SSF48371">
    <property type="entry name" value="ARM repeat"/>
    <property type="match status" value="1"/>
</dbReference>
<evidence type="ECO:0000256" key="5">
    <source>
        <dbReference type="ARBA" id="ARBA00022737"/>
    </source>
</evidence>
<evidence type="ECO:0000259" key="13">
    <source>
        <dbReference type="Pfam" id="PF01602"/>
    </source>
</evidence>
<dbReference type="InterPro" id="IPR029446">
    <property type="entry name" value="COPB1_appendage_platform_dom"/>
</dbReference>
<dbReference type="GO" id="GO:0000139">
    <property type="term" value="C:Golgi membrane"/>
    <property type="evidence" value="ECO:0007669"/>
    <property type="project" value="UniProtKB-SubCell"/>
</dbReference>
<dbReference type="InterPro" id="IPR011710">
    <property type="entry name" value="Coatomer_bsu_C"/>
</dbReference>
<comment type="function">
    <text evidence="12">The coatomer is a cytosolic protein complex that binds to dilysine motifs and reversibly associates with Golgi non-clathrin-coated vesicles, which further mediate biosynthetic protein transport from the ER, via the Golgi up to the trans Golgi network. Coatomer complex is required for budding from Golgi membranes, and is essential for the retrograde Golgi-to-ER transport of dilysine-tagged proteins.</text>
</comment>
<sequence length="950" mass="106890">MSDIGYTLIYEPNTASKTSISEFRSLLEKGKDEVKIDAMKRILITILNGDPLPDLLMHIIRFVMPSKNKELKKLLYFYWEVCPKLDDHGKMRQEMILVCNAIQHDLQHPNEYIRGNTLRFLCKLKEPDLLETLVPNVRQCLDHRHAYVRKNAVFALYSIYKVSDHLVPDADELIYRFLYDETDSVCKRNAFVCLSDLNRVAALQYIQDNVALIETLDPLLQLAFIEFIRKDSVTHPNLKQQYAQLITEIIESSSNVVIYEAAITLTVLSSSSQSILLAGNKFVELATKEADNNVKIITLERIDDLHKQHPGILQDLSLEILRVLTTQDLDVRKKALDVTLQFITSRNVEDVVKLLKKELQRTSTINEDKNSEYRQLLINAIHQLAIKFVEVAANVIDLLLESITDLNTSAAYDVITFVKEVVEKFPDLRQPILSRLIQTLPSIKSGKVFRGSLWIIGEYSLEEKLVQDAWKFIRSSIGEVPILTSEKRALENKKDASGESDDLHDSKNVKKGPVVLPDGTYATENAFTAEVSTENDDDDSFTIRKLVLAGDFYLGSVLASTLVKLVLRLHRIKTQEKILNALKAEALLIMVSILRVGESSFVSKKIDEDSADRIFSCIKFLTNDEDVELIESGFLDDTKDAFKAQIETEESNKARAEAKDFHDNAEQVDDSIVFRQFDKDGSGLGKAAVDDVTLAAGSDLKKEDLSSKLKRILQLTGFSDPIYAEAFVKVHQYDVVLDVLLVNQTTNTLRNLSVEFATLGDLKVVDKPATANIGPHGFYKIQTTIKVTSADTGVIFGNIVYDGQHSDESTIVILNDVHVDIMDYIKPATCTESSFRKMWNEFEWENKITIKSQMDSLKEYLDELMKGTNMNCLTPGAIIGEECQFLSANLYSRSSFGEDALANLCIEKQTNGPIIGHVRIRSKGQGLALSLGDRVASISRKTKKAPVTKV</sequence>
<evidence type="ECO:0000256" key="6">
    <source>
        <dbReference type="ARBA" id="ARBA00022892"/>
    </source>
</evidence>
<dbReference type="OrthoDB" id="10261439at2759"/>
<keyword evidence="10 12" id="KW-0968">Cytoplasmic vesicle</keyword>
<dbReference type="PANTHER" id="PTHR10635:SF0">
    <property type="entry name" value="COATOMER SUBUNIT BETA"/>
    <property type="match status" value="1"/>
</dbReference>